<keyword evidence="5" id="KW-0482">Metalloprotease</keyword>
<evidence type="ECO:0000256" key="3">
    <source>
        <dbReference type="ARBA" id="ARBA00022801"/>
    </source>
</evidence>
<reference evidence="7 8" key="1">
    <citation type="journal article" date="2023" name="Hortic Res">
        <title>Pangenome of water caltrop reveals structural variations and asymmetric subgenome divergence after allopolyploidization.</title>
        <authorList>
            <person name="Zhang X."/>
            <person name="Chen Y."/>
            <person name="Wang L."/>
            <person name="Yuan Y."/>
            <person name="Fang M."/>
            <person name="Shi L."/>
            <person name="Lu R."/>
            <person name="Comes H.P."/>
            <person name="Ma Y."/>
            <person name="Chen Y."/>
            <person name="Huang G."/>
            <person name="Zhou Y."/>
            <person name="Zheng Z."/>
            <person name="Qiu Y."/>
        </authorList>
    </citation>
    <scope>NUCLEOTIDE SEQUENCE [LARGE SCALE GENOMIC DNA]</scope>
    <source>
        <tissue evidence="7">Roots</tissue>
    </source>
</reference>
<protein>
    <recommendedName>
        <fullName evidence="6">Aminopeptidase P N-terminal domain-containing protein</fullName>
    </recommendedName>
</protein>
<dbReference type="Gene3D" id="3.40.350.10">
    <property type="entry name" value="Creatinase/prolidase N-terminal domain"/>
    <property type="match status" value="1"/>
</dbReference>
<dbReference type="PANTHER" id="PTHR48480:SF2">
    <property type="entry name" value="PEPTIDASE D"/>
    <property type="match status" value="1"/>
</dbReference>
<gene>
    <name evidence="7" type="ORF">SAY87_005638</name>
</gene>
<dbReference type="SUPFAM" id="SSF53092">
    <property type="entry name" value="Creatinase/prolidase N-terminal domain"/>
    <property type="match status" value="1"/>
</dbReference>
<dbReference type="Proteomes" id="UP001345219">
    <property type="component" value="Chromosome 5"/>
</dbReference>
<sequence length="167" mass="19101">MLATKVLCIAWLPMDEDAPPPRHGFPMELHGKNREKILRSLRQHLAESYQFLSGFVFLQGDEEQTRHDTDHIELFTQESYFAYLFGVVVPGFFGATDVMTGNSILFAPRLPADYAIWLGEIKLLPFFQCNGTYGLDTYLQELERLKELGPRSLRTARKLLEGMNGKC</sequence>
<keyword evidence="1" id="KW-0645">Protease</keyword>
<evidence type="ECO:0000313" key="8">
    <source>
        <dbReference type="Proteomes" id="UP001345219"/>
    </source>
</evidence>
<evidence type="ECO:0000259" key="6">
    <source>
        <dbReference type="SMART" id="SM01011"/>
    </source>
</evidence>
<dbReference type="EMBL" id="JAXIOK010000010">
    <property type="protein sequence ID" value="KAK4760745.1"/>
    <property type="molecule type" value="Genomic_DNA"/>
</dbReference>
<organism evidence="7 8">
    <name type="scientific">Trapa incisa</name>
    <dbReference type="NCBI Taxonomy" id="236973"/>
    <lineage>
        <taxon>Eukaryota</taxon>
        <taxon>Viridiplantae</taxon>
        <taxon>Streptophyta</taxon>
        <taxon>Embryophyta</taxon>
        <taxon>Tracheophyta</taxon>
        <taxon>Spermatophyta</taxon>
        <taxon>Magnoliopsida</taxon>
        <taxon>eudicotyledons</taxon>
        <taxon>Gunneridae</taxon>
        <taxon>Pentapetalae</taxon>
        <taxon>rosids</taxon>
        <taxon>malvids</taxon>
        <taxon>Myrtales</taxon>
        <taxon>Lythraceae</taxon>
        <taxon>Trapa</taxon>
    </lineage>
</organism>
<evidence type="ECO:0000256" key="4">
    <source>
        <dbReference type="ARBA" id="ARBA00022997"/>
    </source>
</evidence>
<proteinExistence type="predicted"/>
<dbReference type="InterPro" id="IPR052433">
    <property type="entry name" value="X-Pro_dipept-like"/>
</dbReference>
<comment type="caution">
    <text evidence="7">The sequence shown here is derived from an EMBL/GenBank/DDBJ whole genome shotgun (WGS) entry which is preliminary data.</text>
</comment>
<accession>A0AAN7QC13</accession>
<dbReference type="GO" id="GO:0030145">
    <property type="term" value="F:manganese ion binding"/>
    <property type="evidence" value="ECO:0007669"/>
    <property type="project" value="InterPro"/>
</dbReference>
<dbReference type="PANTHER" id="PTHR48480">
    <property type="match status" value="1"/>
</dbReference>
<name>A0AAN7QC13_9MYRT</name>
<dbReference type="GO" id="GO:0016805">
    <property type="term" value="F:dipeptidase activity"/>
    <property type="evidence" value="ECO:0007669"/>
    <property type="project" value="UniProtKB-KW"/>
</dbReference>
<evidence type="ECO:0000313" key="7">
    <source>
        <dbReference type="EMBL" id="KAK4760745.1"/>
    </source>
</evidence>
<dbReference type="GO" id="GO:0070006">
    <property type="term" value="F:metalloaminopeptidase activity"/>
    <property type="evidence" value="ECO:0007669"/>
    <property type="project" value="InterPro"/>
</dbReference>
<feature type="domain" description="Aminopeptidase P N-terminal" evidence="6">
    <location>
        <begin position="25"/>
        <end position="164"/>
    </location>
</feature>
<keyword evidence="4" id="KW-0224">Dipeptidase</keyword>
<dbReference type="AlphaFoldDB" id="A0AAN7QC13"/>
<evidence type="ECO:0000256" key="5">
    <source>
        <dbReference type="ARBA" id="ARBA00023049"/>
    </source>
</evidence>
<evidence type="ECO:0000256" key="1">
    <source>
        <dbReference type="ARBA" id="ARBA00022670"/>
    </source>
</evidence>
<keyword evidence="2" id="KW-0479">Metal-binding</keyword>
<keyword evidence="3" id="KW-0378">Hydrolase</keyword>
<dbReference type="InterPro" id="IPR029149">
    <property type="entry name" value="Creatin/AminoP/Spt16_N"/>
</dbReference>
<keyword evidence="8" id="KW-1185">Reference proteome</keyword>
<dbReference type="Pfam" id="PF05195">
    <property type="entry name" value="AMP_N"/>
    <property type="match status" value="1"/>
</dbReference>
<evidence type="ECO:0000256" key="2">
    <source>
        <dbReference type="ARBA" id="ARBA00022723"/>
    </source>
</evidence>
<dbReference type="InterPro" id="IPR007865">
    <property type="entry name" value="Aminopep_P_N"/>
</dbReference>
<dbReference type="GO" id="GO:0006508">
    <property type="term" value="P:proteolysis"/>
    <property type="evidence" value="ECO:0007669"/>
    <property type="project" value="UniProtKB-KW"/>
</dbReference>
<dbReference type="SMART" id="SM01011">
    <property type="entry name" value="AMP_N"/>
    <property type="match status" value="1"/>
</dbReference>